<feature type="transmembrane region" description="Helical" evidence="6">
    <location>
        <begin position="346"/>
        <end position="367"/>
    </location>
</feature>
<comment type="subcellular location">
    <subcellularLocation>
        <location evidence="1">Cell membrane</location>
        <topology evidence="1">Multi-pass membrane protein</topology>
    </subcellularLocation>
</comment>
<gene>
    <name evidence="7" type="ORF">H9964_05850</name>
</gene>
<feature type="transmembrane region" description="Helical" evidence="6">
    <location>
        <begin position="262"/>
        <end position="287"/>
    </location>
</feature>
<keyword evidence="4 6" id="KW-1133">Transmembrane helix</keyword>
<evidence type="ECO:0000256" key="4">
    <source>
        <dbReference type="ARBA" id="ARBA00022989"/>
    </source>
</evidence>
<feature type="transmembrane region" description="Helical" evidence="6">
    <location>
        <begin position="181"/>
        <end position="202"/>
    </location>
</feature>
<keyword evidence="2" id="KW-1003">Cell membrane</keyword>
<keyword evidence="5 6" id="KW-0472">Membrane</keyword>
<feature type="transmembrane region" description="Helical" evidence="6">
    <location>
        <begin position="399"/>
        <end position="419"/>
    </location>
</feature>
<dbReference type="GO" id="GO:0005886">
    <property type="term" value="C:plasma membrane"/>
    <property type="evidence" value="ECO:0007669"/>
    <property type="project" value="UniProtKB-SubCell"/>
</dbReference>
<dbReference type="Proteomes" id="UP000824102">
    <property type="component" value="Unassembled WGS sequence"/>
</dbReference>
<evidence type="ECO:0000256" key="1">
    <source>
        <dbReference type="ARBA" id="ARBA00004651"/>
    </source>
</evidence>
<feature type="transmembrane region" description="Helical" evidence="6">
    <location>
        <begin position="157"/>
        <end position="175"/>
    </location>
</feature>
<evidence type="ECO:0000256" key="6">
    <source>
        <dbReference type="SAM" id="Phobius"/>
    </source>
</evidence>
<dbReference type="InterPro" id="IPR002797">
    <property type="entry name" value="Polysacc_synth"/>
</dbReference>
<feature type="transmembrane region" description="Helical" evidence="6">
    <location>
        <begin position="237"/>
        <end position="256"/>
    </location>
</feature>
<dbReference type="Pfam" id="PF01943">
    <property type="entry name" value="Polysacc_synt"/>
    <property type="match status" value="1"/>
</dbReference>
<proteinExistence type="predicted"/>
<comment type="caution">
    <text evidence="7">The sequence shown here is derived from an EMBL/GenBank/DDBJ whole genome shotgun (WGS) entry which is preliminary data.</text>
</comment>
<evidence type="ECO:0000313" key="8">
    <source>
        <dbReference type="Proteomes" id="UP000824102"/>
    </source>
</evidence>
<reference evidence="7" key="1">
    <citation type="journal article" date="2021" name="PeerJ">
        <title>Extensive microbial diversity within the chicken gut microbiome revealed by metagenomics and culture.</title>
        <authorList>
            <person name="Gilroy R."/>
            <person name="Ravi A."/>
            <person name="Getino M."/>
            <person name="Pursley I."/>
            <person name="Horton D.L."/>
            <person name="Alikhan N.F."/>
            <person name="Baker D."/>
            <person name="Gharbi K."/>
            <person name="Hall N."/>
            <person name="Watson M."/>
            <person name="Adriaenssens E.M."/>
            <person name="Foster-Nyarko E."/>
            <person name="Jarju S."/>
            <person name="Secka A."/>
            <person name="Antonio M."/>
            <person name="Oren A."/>
            <person name="Chaudhuri R.R."/>
            <person name="La Ragione R."/>
            <person name="Hildebrand F."/>
            <person name="Pallen M.J."/>
        </authorList>
    </citation>
    <scope>NUCLEOTIDE SEQUENCE</scope>
    <source>
        <strain evidence="7">ChiW7-2402</strain>
    </source>
</reference>
<dbReference type="AlphaFoldDB" id="A0A9D2G5P3"/>
<feature type="transmembrane region" description="Helical" evidence="6">
    <location>
        <begin position="456"/>
        <end position="481"/>
    </location>
</feature>
<dbReference type="EMBL" id="DXBB01000079">
    <property type="protein sequence ID" value="HIZ73083.1"/>
    <property type="molecule type" value="Genomic_DNA"/>
</dbReference>
<evidence type="ECO:0000256" key="5">
    <source>
        <dbReference type="ARBA" id="ARBA00023136"/>
    </source>
</evidence>
<feature type="transmembrane region" description="Helical" evidence="6">
    <location>
        <begin position="82"/>
        <end position="107"/>
    </location>
</feature>
<feature type="transmembrane region" description="Helical" evidence="6">
    <location>
        <begin position="308"/>
        <end position="326"/>
    </location>
</feature>
<dbReference type="InterPro" id="IPR050833">
    <property type="entry name" value="Poly_Biosynth_Transport"/>
</dbReference>
<accession>A0A9D2G5P3</accession>
<dbReference type="PANTHER" id="PTHR30250">
    <property type="entry name" value="PST FAMILY PREDICTED COLANIC ACID TRANSPORTER"/>
    <property type="match status" value="1"/>
</dbReference>
<evidence type="ECO:0000256" key="3">
    <source>
        <dbReference type="ARBA" id="ARBA00022692"/>
    </source>
</evidence>
<feature type="transmembrane region" description="Helical" evidence="6">
    <location>
        <begin position="40"/>
        <end position="62"/>
    </location>
</feature>
<name>A0A9D2G5P3_9FIRM</name>
<keyword evidence="3 6" id="KW-0812">Transmembrane</keyword>
<evidence type="ECO:0000256" key="2">
    <source>
        <dbReference type="ARBA" id="ARBA00022475"/>
    </source>
</evidence>
<organism evidence="7 8">
    <name type="scientific">Candidatus Gallimonas intestinavium</name>
    <dbReference type="NCBI Taxonomy" id="2838603"/>
    <lineage>
        <taxon>Bacteria</taxon>
        <taxon>Bacillati</taxon>
        <taxon>Bacillota</taxon>
        <taxon>Clostridia</taxon>
        <taxon>Candidatus Gallimonas</taxon>
    </lineage>
</organism>
<evidence type="ECO:0000313" key="7">
    <source>
        <dbReference type="EMBL" id="HIZ73083.1"/>
    </source>
</evidence>
<reference evidence="7" key="2">
    <citation type="submission" date="2021-04" db="EMBL/GenBank/DDBJ databases">
        <authorList>
            <person name="Gilroy R."/>
        </authorList>
    </citation>
    <scope>NUCLEOTIDE SEQUENCE</scope>
    <source>
        <strain evidence="7">ChiW7-2402</strain>
    </source>
</reference>
<sequence length="505" mass="53343">MDLVRTAAAVTAFSAAEHCLGFLYRILLSRTLGAEGLGRYQMALTVFSVLVTLCASGIPVTLSRTVAAHRTHGDVRAGRSAVTAAVLLALGAALPIALLLFCFRPLLAGVFSDTGAENLFFILLPGLPFTAVYAVIRGSFWGEKRFFMYSFVELFEETAMIAAGTVLLVLVSLALPGENLAAGAVLLSHLCSFGLALGYFFARGGSFRTPKGQLRPLLTASLPVTAMRASSSAVHTLVSVLFPLRLAAAGATSAAAMSEYGIFYGMVMPVMMIPATFVSSMALVLVPEFSECAARGERETLSRLTEKALRAALLIAGVLLPLYAVLGRDLGILLYDSPKSGILLSLGSVLLLPMSVTMISGSLLNSLRCEKQTLLIFLAGAGAMLLSVFFLTGKIAGGALLAGMAGEYALSAILSLGVLKKRTGRLCSGVFLLRLLAAAGGAVLAGLLIRSVCFRFFGFFPALVLTFLLLAAAEAMLFWLLRLIRPGTLAGLFLRRRRKQAAKLP</sequence>
<feature type="transmembrane region" description="Helical" evidence="6">
    <location>
        <begin position="374"/>
        <end position="393"/>
    </location>
</feature>
<dbReference type="PANTHER" id="PTHR30250:SF21">
    <property type="entry name" value="LIPID II FLIPPASE MURJ"/>
    <property type="match status" value="1"/>
</dbReference>
<protein>
    <submittedName>
        <fullName evidence="7">Oligosaccharide flippase family protein</fullName>
    </submittedName>
</protein>
<feature type="transmembrane region" description="Helical" evidence="6">
    <location>
        <begin position="119"/>
        <end position="136"/>
    </location>
</feature>
<feature type="transmembrane region" description="Helical" evidence="6">
    <location>
        <begin position="431"/>
        <end position="450"/>
    </location>
</feature>